<proteinExistence type="predicted"/>
<dbReference type="RefSeq" id="WP_379100204.1">
    <property type="nucleotide sequence ID" value="NZ_JBHUGZ010000012.1"/>
</dbReference>
<dbReference type="Gene3D" id="1.10.3290.10">
    <property type="entry name" value="Fido-like domain"/>
    <property type="match status" value="1"/>
</dbReference>
<dbReference type="SUPFAM" id="SSF140931">
    <property type="entry name" value="Fic-like"/>
    <property type="match status" value="1"/>
</dbReference>
<protein>
    <submittedName>
        <fullName evidence="2">Fic family protein</fullName>
    </submittedName>
</protein>
<reference evidence="3" key="1">
    <citation type="journal article" date="2019" name="Int. J. Syst. Evol. Microbiol.">
        <title>The Global Catalogue of Microorganisms (GCM) 10K type strain sequencing project: providing services to taxonomists for standard genome sequencing and annotation.</title>
        <authorList>
            <consortium name="The Broad Institute Genomics Platform"/>
            <consortium name="The Broad Institute Genome Sequencing Center for Infectious Disease"/>
            <person name="Wu L."/>
            <person name="Ma J."/>
        </authorList>
    </citation>
    <scope>NUCLEOTIDE SEQUENCE [LARGE SCALE GENOMIC DNA]</scope>
    <source>
        <strain evidence="3">CGMCC 1.16225</strain>
    </source>
</reference>
<dbReference type="PANTHER" id="PTHR13504">
    <property type="entry name" value="FIDO DOMAIN-CONTAINING PROTEIN DDB_G0283145"/>
    <property type="match status" value="1"/>
</dbReference>
<dbReference type="EMBL" id="JBHUGZ010000012">
    <property type="protein sequence ID" value="MFD1984419.1"/>
    <property type="molecule type" value="Genomic_DNA"/>
</dbReference>
<evidence type="ECO:0000259" key="1">
    <source>
        <dbReference type="PROSITE" id="PS51459"/>
    </source>
</evidence>
<evidence type="ECO:0000313" key="3">
    <source>
        <dbReference type="Proteomes" id="UP001597405"/>
    </source>
</evidence>
<comment type="caution">
    <text evidence="2">The sequence shown here is derived from an EMBL/GenBank/DDBJ whole genome shotgun (WGS) entry which is preliminary data.</text>
</comment>
<keyword evidence="3" id="KW-1185">Reference proteome</keyword>
<dbReference type="InterPro" id="IPR036390">
    <property type="entry name" value="WH_DNA-bd_sf"/>
</dbReference>
<evidence type="ECO:0000313" key="2">
    <source>
        <dbReference type="EMBL" id="MFD1984419.1"/>
    </source>
</evidence>
<dbReference type="PANTHER" id="PTHR13504:SF38">
    <property type="entry name" value="FIDO DOMAIN-CONTAINING PROTEIN"/>
    <property type="match status" value="1"/>
</dbReference>
<accession>A0ABW4UFI8</accession>
<gene>
    <name evidence="2" type="ORF">ACFSOZ_17525</name>
</gene>
<dbReference type="Proteomes" id="UP001597405">
    <property type="component" value="Unassembled WGS sequence"/>
</dbReference>
<name>A0ABW4UFI8_9HYPH</name>
<dbReference type="InterPro" id="IPR003812">
    <property type="entry name" value="Fido"/>
</dbReference>
<organism evidence="2 3">
    <name type="scientific">Mesorhizobium newzealandense</name>
    <dbReference type="NCBI Taxonomy" id="1300302"/>
    <lineage>
        <taxon>Bacteria</taxon>
        <taxon>Pseudomonadati</taxon>
        <taxon>Pseudomonadota</taxon>
        <taxon>Alphaproteobacteria</taxon>
        <taxon>Hyphomicrobiales</taxon>
        <taxon>Phyllobacteriaceae</taxon>
        <taxon>Mesorhizobium</taxon>
    </lineage>
</organism>
<dbReference type="InterPro" id="IPR036597">
    <property type="entry name" value="Fido-like_dom_sf"/>
</dbReference>
<feature type="domain" description="Fido" evidence="1">
    <location>
        <begin position="204"/>
        <end position="340"/>
    </location>
</feature>
<dbReference type="InterPro" id="IPR040198">
    <property type="entry name" value="Fido_containing"/>
</dbReference>
<dbReference type="SUPFAM" id="SSF46785">
    <property type="entry name" value="Winged helix' DNA-binding domain"/>
    <property type="match status" value="1"/>
</dbReference>
<dbReference type="Pfam" id="PF02661">
    <property type="entry name" value="Fic"/>
    <property type="match status" value="1"/>
</dbReference>
<sequence length="445" mass="49085">MVNPMHPVMALRNLDTLQKEIVSILSRAGIGMSQTGIVAKLTSRASQPTVSRAMARLVADGIVIKTGETRGASFDLSPAASWFSKAPHYRPEVPYDPERIGGYVPNTTTWLPAEQLARIRAAAEGVNQALDASTYSRAIAERFLIDLAWASSNLEGNTYTYLDTEVLLQYGQKASGHELAEATMILNHKHAISELLDSVGRPVLNPQFAARIHAMLLRDLISPEDLGRVRGNPVKIQGSSYQPSGDRTQLTQDLGQLLWKAEQVEDPFEASFLLLTEFSYLQAFIDGDKRMGRLMANVPLLWQGLPPISFIGINRSAYLSGLILFYELGDASLMAGAVADAYEETSKNYTAAVATRRVPKSVELRERRRIDEAVRTIVEDGLPEDDVRSFASDYFQNLNDEDRDHLVGLVAEIITAITPENARAWNVDPDRVVAYISGRSKTHGT</sequence>
<dbReference type="PROSITE" id="PS51459">
    <property type="entry name" value="FIDO"/>
    <property type="match status" value="1"/>
</dbReference>